<evidence type="ECO:0000256" key="2">
    <source>
        <dbReference type="ARBA" id="ARBA00023054"/>
    </source>
</evidence>
<evidence type="ECO:0000256" key="3">
    <source>
        <dbReference type="SAM" id="Coils"/>
    </source>
</evidence>
<dbReference type="AlphaFoldDB" id="A0A848B4J4"/>
<proteinExistence type="predicted"/>
<dbReference type="Pfam" id="PF00364">
    <property type="entry name" value="Biotin_lipoyl"/>
    <property type="match status" value="1"/>
</dbReference>
<dbReference type="RefSeq" id="WP_170076912.1">
    <property type="nucleotide sequence ID" value="NZ_JABAFA010000001.1"/>
</dbReference>
<dbReference type="Gene3D" id="2.40.30.170">
    <property type="match status" value="1"/>
</dbReference>
<dbReference type="InterPro" id="IPR011053">
    <property type="entry name" value="Single_hybrid_motif"/>
</dbReference>
<evidence type="ECO:0000256" key="1">
    <source>
        <dbReference type="ARBA" id="ARBA00004196"/>
    </source>
</evidence>
<dbReference type="SUPFAM" id="SSF111369">
    <property type="entry name" value="HlyD-like secretion proteins"/>
    <property type="match status" value="1"/>
</dbReference>
<dbReference type="PANTHER" id="PTHR32347">
    <property type="entry name" value="EFFLUX SYSTEM COMPONENT YKNX-RELATED"/>
    <property type="match status" value="1"/>
</dbReference>
<organism evidence="7 8">
    <name type="scientific">Selenomonas bovis</name>
    <dbReference type="NCBI Taxonomy" id="416586"/>
    <lineage>
        <taxon>Bacteria</taxon>
        <taxon>Bacillati</taxon>
        <taxon>Bacillota</taxon>
        <taxon>Negativicutes</taxon>
        <taxon>Selenomonadales</taxon>
        <taxon>Selenomonadaceae</taxon>
        <taxon>Selenomonas</taxon>
    </lineage>
</organism>
<evidence type="ECO:0000256" key="4">
    <source>
        <dbReference type="SAM" id="MobiDB-lite"/>
    </source>
</evidence>
<accession>A0A848B4J4</accession>
<gene>
    <name evidence="7" type="ORF">HF878_01020</name>
</gene>
<evidence type="ECO:0000313" key="7">
    <source>
        <dbReference type="EMBL" id="NMD98068.1"/>
    </source>
</evidence>
<keyword evidence="2 3" id="KW-0175">Coiled coil</keyword>
<feature type="coiled-coil region" evidence="3">
    <location>
        <begin position="85"/>
        <end position="112"/>
    </location>
</feature>
<dbReference type="InterPro" id="IPR050465">
    <property type="entry name" value="UPF0194_transport"/>
</dbReference>
<keyword evidence="5" id="KW-0812">Transmembrane</keyword>
<evidence type="ECO:0000259" key="6">
    <source>
        <dbReference type="Pfam" id="PF00364"/>
    </source>
</evidence>
<dbReference type="PANTHER" id="PTHR32347:SF29">
    <property type="entry name" value="UPF0194 MEMBRANE PROTEIN YBHG"/>
    <property type="match status" value="1"/>
</dbReference>
<evidence type="ECO:0000313" key="8">
    <source>
        <dbReference type="Proteomes" id="UP000543804"/>
    </source>
</evidence>
<dbReference type="GO" id="GO:0042597">
    <property type="term" value="C:periplasmic space"/>
    <property type="evidence" value="ECO:0007669"/>
    <property type="project" value="UniProtKB-SubCell"/>
</dbReference>
<keyword evidence="8" id="KW-1185">Reference proteome</keyword>
<dbReference type="InterPro" id="IPR000089">
    <property type="entry name" value="Biotin_lipoyl"/>
</dbReference>
<feature type="domain" description="Lipoyl-binding" evidence="6">
    <location>
        <begin position="52"/>
        <end position="82"/>
    </location>
</feature>
<dbReference type="EMBL" id="JABAFA010000001">
    <property type="protein sequence ID" value="NMD98068.1"/>
    <property type="molecule type" value="Genomic_DNA"/>
</dbReference>
<protein>
    <submittedName>
        <fullName evidence="7">HlyD family efflux transporter periplasmic adaptor subunit</fullName>
    </submittedName>
</protein>
<keyword evidence="5" id="KW-0472">Membrane</keyword>
<keyword evidence="5" id="KW-1133">Transmembrane helix</keyword>
<evidence type="ECO:0000256" key="5">
    <source>
        <dbReference type="SAM" id="Phobius"/>
    </source>
</evidence>
<feature type="transmembrane region" description="Helical" evidence="5">
    <location>
        <begin position="12"/>
        <end position="34"/>
    </location>
</feature>
<sequence>MEVDITEKVKRVLKFGPLALVALAILCALGVWAYQHSQKGLTVYDAKVESTMVGVKAKADGTITELVVQDGDHVEAGDVIARVQVKITDEQIAQLAQNAELAKQNLAQVQRGQTVTVPQSAAPAPMPVPQPSGNSQAVANARARLNRMNELYEMGAISAVKRDQAAADLAAAEAAATPAPAVSAPAATRYQTMTQPANPEAVKQAELAVKQAEAALENAKQDAQATEIVAPVSGTVYLGDDIQEGADLKAGATVASIGDASNIWVEARLSPNQKGKIRLGQFVSYTIEGKKYQGTVLDIVDPADAQPDTAASGSLPAASEEEDEAVQTSSISEDAGNVSGDETEDSKSGNTEGNAPDMSDGRLIVKVSLPKDMADTLRPGTDAVVRFSSAN</sequence>
<comment type="caution">
    <text evidence="7">The sequence shown here is derived from an EMBL/GenBank/DDBJ whole genome shotgun (WGS) entry which is preliminary data.</text>
</comment>
<feature type="coiled-coil region" evidence="3">
    <location>
        <begin position="202"/>
        <end position="229"/>
    </location>
</feature>
<dbReference type="Gene3D" id="2.40.50.100">
    <property type="match status" value="2"/>
</dbReference>
<feature type="region of interest" description="Disordered" evidence="4">
    <location>
        <begin position="304"/>
        <end position="363"/>
    </location>
</feature>
<dbReference type="Proteomes" id="UP000543804">
    <property type="component" value="Unassembled WGS sequence"/>
</dbReference>
<comment type="subcellular location">
    <subcellularLocation>
        <location evidence="1">Cell envelope</location>
    </subcellularLocation>
</comment>
<dbReference type="Gene3D" id="1.10.287.470">
    <property type="entry name" value="Helix hairpin bin"/>
    <property type="match status" value="1"/>
</dbReference>
<reference evidence="7 8" key="1">
    <citation type="submission" date="2020-04" db="EMBL/GenBank/DDBJ databases">
        <authorList>
            <person name="Hitch T.C.A."/>
            <person name="Wylensek D."/>
            <person name="Clavel T."/>
        </authorList>
    </citation>
    <scope>NUCLEOTIDE SEQUENCE [LARGE SCALE GENOMIC DNA]</scope>
    <source>
        <strain evidence="7 8">PG-130-P53-12</strain>
    </source>
</reference>
<dbReference type="SUPFAM" id="SSF51230">
    <property type="entry name" value="Single hybrid motif"/>
    <property type="match status" value="1"/>
</dbReference>
<name>A0A848B4J4_9FIRM</name>